<dbReference type="AlphaFoldDB" id="A0A1W0X4D1"/>
<accession>A0A1W0X4D1</accession>
<feature type="transmembrane region" description="Helical" evidence="6">
    <location>
        <begin position="13"/>
        <end position="35"/>
    </location>
</feature>
<dbReference type="EMBL" id="MTYJ01000018">
    <property type="protein sequence ID" value="OQV22346.1"/>
    <property type="molecule type" value="Genomic_DNA"/>
</dbReference>
<dbReference type="Pfam" id="PF00335">
    <property type="entry name" value="Tetraspanin"/>
    <property type="match status" value="1"/>
</dbReference>
<evidence type="ECO:0000256" key="6">
    <source>
        <dbReference type="RuleBase" id="RU361218"/>
    </source>
</evidence>
<comment type="similarity">
    <text evidence="2 6">Belongs to the tetraspanin (TM4SF) family.</text>
</comment>
<evidence type="ECO:0000313" key="7">
    <source>
        <dbReference type="EMBL" id="OQV22346.1"/>
    </source>
</evidence>
<dbReference type="PRINTS" id="PR00259">
    <property type="entry name" value="TMFOUR"/>
</dbReference>
<gene>
    <name evidence="7" type="ORF">BV898_03843</name>
</gene>
<dbReference type="InterPro" id="IPR018499">
    <property type="entry name" value="Tetraspanin/Peripherin"/>
</dbReference>
<organism evidence="7 8">
    <name type="scientific">Hypsibius exemplaris</name>
    <name type="common">Freshwater tardigrade</name>
    <dbReference type="NCBI Taxonomy" id="2072580"/>
    <lineage>
        <taxon>Eukaryota</taxon>
        <taxon>Metazoa</taxon>
        <taxon>Ecdysozoa</taxon>
        <taxon>Tardigrada</taxon>
        <taxon>Eutardigrada</taxon>
        <taxon>Parachela</taxon>
        <taxon>Hypsibioidea</taxon>
        <taxon>Hypsibiidae</taxon>
        <taxon>Hypsibius</taxon>
    </lineage>
</organism>
<dbReference type="InterPro" id="IPR000301">
    <property type="entry name" value="Tetraspanin_animals"/>
</dbReference>
<reference evidence="8" key="1">
    <citation type="submission" date="2017-01" db="EMBL/GenBank/DDBJ databases">
        <title>Comparative genomics of anhydrobiosis in the tardigrade Hypsibius dujardini.</title>
        <authorList>
            <person name="Yoshida Y."/>
            <person name="Koutsovoulos G."/>
            <person name="Laetsch D."/>
            <person name="Stevens L."/>
            <person name="Kumar S."/>
            <person name="Horikawa D."/>
            <person name="Ishino K."/>
            <person name="Komine S."/>
            <person name="Tomita M."/>
            <person name="Blaxter M."/>
            <person name="Arakawa K."/>
        </authorList>
    </citation>
    <scope>NUCLEOTIDE SEQUENCE [LARGE SCALE GENOMIC DNA]</scope>
    <source>
        <strain evidence="8">Z151</strain>
    </source>
</reference>
<feature type="transmembrane region" description="Helical" evidence="6">
    <location>
        <begin position="105"/>
        <end position="129"/>
    </location>
</feature>
<evidence type="ECO:0000256" key="5">
    <source>
        <dbReference type="ARBA" id="ARBA00023136"/>
    </source>
</evidence>
<sequence>MVMEYGGPRCAKYTLYFVNLVIIVLACVTLGVGIWMSTDVSSMATAVNPDIDPSGMGSLQASTTINNIGVSRFQTVANVLITSGVFALLIGFLGIWAAYKGSTTLLITYAVLMIIIVLLELGAGIAWAVDENKIVSEYTTDFNAALPFYDFIDTTISSENQIVVKPHQRYNNNTATSTVLINTIQTWIGCCGAENGYKDFMGSPYWTKSHGVPPVYCCKLSNLRQLTLADPACAQQRTPENSYMNVGCTEKITSWIYNNSGTIIGVAVGIGIIDLLGIVAAFYHYYCLTQGYKEF</sequence>
<comment type="subcellular location">
    <subcellularLocation>
        <location evidence="1 6">Membrane</location>
        <topology evidence="1 6">Multi-pass membrane protein</topology>
    </subcellularLocation>
</comment>
<dbReference type="PANTHER" id="PTHR19282:SF544">
    <property type="entry name" value="TETRASPANIN"/>
    <property type="match status" value="1"/>
</dbReference>
<protein>
    <recommendedName>
        <fullName evidence="6">Tetraspanin</fullName>
    </recommendedName>
</protein>
<evidence type="ECO:0000256" key="3">
    <source>
        <dbReference type="ARBA" id="ARBA00022692"/>
    </source>
</evidence>
<dbReference type="PANTHER" id="PTHR19282">
    <property type="entry name" value="TETRASPANIN"/>
    <property type="match status" value="1"/>
</dbReference>
<proteinExistence type="inferred from homology"/>
<evidence type="ECO:0000313" key="8">
    <source>
        <dbReference type="Proteomes" id="UP000192578"/>
    </source>
</evidence>
<evidence type="ECO:0000256" key="2">
    <source>
        <dbReference type="ARBA" id="ARBA00006840"/>
    </source>
</evidence>
<keyword evidence="5 6" id="KW-0472">Membrane</keyword>
<dbReference type="InterPro" id="IPR008952">
    <property type="entry name" value="Tetraspanin_EC2_sf"/>
</dbReference>
<dbReference type="Proteomes" id="UP000192578">
    <property type="component" value="Unassembled WGS sequence"/>
</dbReference>
<dbReference type="GO" id="GO:0005886">
    <property type="term" value="C:plasma membrane"/>
    <property type="evidence" value="ECO:0007669"/>
    <property type="project" value="TreeGrafter"/>
</dbReference>
<dbReference type="Gene3D" id="1.10.1450.10">
    <property type="entry name" value="Tetraspanin"/>
    <property type="match status" value="1"/>
</dbReference>
<dbReference type="SUPFAM" id="SSF48652">
    <property type="entry name" value="Tetraspanin"/>
    <property type="match status" value="1"/>
</dbReference>
<evidence type="ECO:0000256" key="1">
    <source>
        <dbReference type="ARBA" id="ARBA00004141"/>
    </source>
</evidence>
<keyword evidence="8" id="KW-1185">Reference proteome</keyword>
<comment type="caution">
    <text evidence="7">The sequence shown here is derived from an EMBL/GenBank/DDBJ whole genome shotgun (WGS) entry which is preliminary data.</text>
</comment>
<name>A0A1W0X4D1_HYPEX</name>
<dbReference type="PIRSF" id="PIRSF002419">
    <property type="entry name" value="Tetraspanin"/>
    <property type="match status" value="1"/>
</dbReference>
<evidence type="ECO:0000256" key="4">
    <source>
        <dbReference type="ARBA" id="ARBA00022989"/>
    </source>
</evidence>
<dbReference type="OrthoDB" id="6134317at2759"/>
<keyword evidence="3 6" id="KW-0812">Transmembrane</keyword>
<feature type="transmembrane region" description="Helical" evidence="6">
    <location>
        <begin position="263"/>
        <end position="286"/>
    </location>
</feature>
<feature type="transmembrane region" description="Helical" evidence="6">
    <location>
        <begin position="76"/>
        <end position="99"/>
    </location>
</feature>
<keyword evidence="4 6" id="KW-1133">Transmembrane helix</keyword>